<evidence type="ECO:0000313" key="5">
    <source>
        <dbReference type="EMBL" id="GAA3738998.1"/>
    </source>
</evidence>
<evidence type="ECO:0000313" key="6">
    <source>
        <dbReference type="Proteomes" id="UP001501004"/>
    </source>
</evidence>
<sequence>MGAITVDAVSKVFTSRTEKQVMALREISLEVKEGEFVVLLGPSGCGKTTLLRIMGQLEAATVGTVTIKSSKGGGDSTIGFVFQEPTLMPWRTSEDNVGLPLELTGVHKKDRLRRVGEMLELVQLAHARRKTPAQLSGGMRQRVSIARALVHDPDVLLMDEPFGALDAQTRDMMNIELQRIWMQNPKTVVFVTHSVAEAVFLGDRIVMLGINPGHVHSITEVNLPRPRTMEMAESQEFRELVAELREQIGDVQRSDYIPISV</sequence>
<accession>A0ABP7FH40</accession>
<dbReference type="EMBL" id="BAABAE010000003">
    <property type="protein sequence ID" value="GAA3738998.1"/>
    <property type="molecule type" value="Genomic_DNA"/>
</dbReference>
<evidence type="ECO:0000259" key="4">
    <source>
        <dbReference type="PROSITE" id="PS50893"/>
    </source>
</evidence>
<evidence type="ECO:0000256" key="2">
    <source>
        <dbReference type="ARBA" id="ARBA00022741"/>
    </source>
</evidence>
<dbReference type="Gene3D" id="3.40.50.300">
    <property type="entry name" value="P-loop containing nucleotide triphosphate hydrolases"/>
    <property type="match status" value="1"/>
</dbReference>
<organism evidence="5 6">
    <name type="scientific">Leifsonella bigeumensis</name>
    <dbReference type="NCBI Taxonomy" id="433643"/>
    <lineage>
        <taxon>Bacteria</taxon>
        <taxon>Bacillati</taxon>
        <taxon>Actinomycetota</taxon>
        <taxon>Actinomycetes</taxon>
        <taxon>Micrococcales</taxon>
        <taxon>Microbacteriaceae</taxon>
        <taxon>Leifsonella</taxon>
    </lineage>
</organism>
<keyword evidence="2" id="KW-0547">Nucleotide-binding</keyword>
<dbReference type="PANTHER" id="PTHR42788">
    <property type="entry name" value="TAURINE IMPORT ATP-BINDING PROTEIN-RELATED"/>
    <property type="match status" value="1"/>
</dbReference>
<dbReference type="PANTHER" id="PTHR42788:SF13">
    <property type="entry name" value="ALIPHATIC SULFONATES IMPORT ATP-BINDING PROTEIN SSUB"/>
    <property type="match status" value="1"/>
</dbReference>
<dbReference type="InterPro" id="IPR017871">
    <property type="entry name" value="ABC_transporter-like_CS"/>
</dbReference>
<dbReference type="RefSeq" id="WP_344754966.1">
    <property type="nucleotide sequence ID" value="NZ_BAABAE010000003.1"/>
</dbReference>
<dbReference type="InterPro" id="IPR003439">
    <property type="entry name" value="ABC_transporter-like_ATP-bd"/>
</dbReference>
<reference evidence="6" key="1">
    <citation type="journal article" date="2019" name="Int. J. Syst. Evol. Microbiol.">
        <title>The Global Catalogue of Microorganisms (GCM) 10K type strain sequencing project: providing services to taxonomists for standard genome sequencing and annotation.</title>
        <authorList>
            <consortium name="The Broad Institute Genomics Platform"/>
            <consortium name="The Broad Institute Genome Sequencing Center for Infectious Disease"/>
            <person name="Wu L."/>
            <person name="Ma J."/>
        </authorList>
    </citation>
    <scope>NUCLEOTIDE SEQUENCE [LARGE SCALE GENOMIC DNA]</scope>
    <source>
        <strain evidence="6">JCM 16949</strain>
    </source>
</reference>
<keyword evidence="6" id="KW-1185">Reference proteome</keyword>
<gene>
    <name evidence="5" type="ORF">GCM10022239_13170</name>
</gene>
<feature type="domain" description="ABC transporter" evidence="4">
    <location>
        <begin position="4"/>
        <end position="235"/>
    </location>
</feature>
<dbReference type="Pfam" id="PF00005">
    <property type="entry name" value="ABC_tran"/>
    <property type="match status" value="1"/>
</dbReference>
<keyword evidence="3 5" id="KW-0067">ATP-binding</keyword>
<keyword evidence="1" id="KW-0813">Transport</keyword>
<dbReference type="SUPFAM" id="SSF52540">
    <property type="entry name" value="P-loop containing nucleoside triphosphate hydrolases"/>
    <property type="match status" value="1"/>
</dbReference>
<name>A0ABP7FH40_9MICO</name>
<dbReference type="Proteomes" id="UP001501004">
    <property type="component" value="Unassembled WGS sequence"/>
</dbReference>
<comment type="caution">
    <text evidence="5">The sequence shown here is derived from an EMBL/GenBank/DDBJ whole genome shotgun (WGS) entry which is preliminary data.</text>
</comment>
<proteinExistence type="predicted"/>
<dbReference type="GO" id="GO:0005524">
    <property type="term" value="F:ATP binding"/>
    <property type="evidence" value="ECO:0007669"/>
    <property type="project" value="UniProtKB-KW"/>
</dbReference>
<dbReference type="PROSITE" id="PS50893">
    <property type="entry name" value="ABC_TRANSPORTER_2"/>
    <property type="match status" value="1"/>
</dbReference>
<protein>
    <submittedName>
        <fullName evidence="5">ABC transporter ATP-binding protein</fullName>
    </submittedName>
</protein>
<dbReference type="SMART" id="SM00382">
    <property type="entry name" value="AAA"/>
    <property type="match status" value="1"/>
</dbReference>
<dbReference type="CDD" id="cd03293">
    <property type="entry name" value="ABC_NrtD_SsuB_transporters"/>
    <property type="match status" value="1"/>
</dbReference>
<dbReference type="PROSITE" id="PS00211">
    <property type="entry name" value="ABC_TRANSPORTER_1"/>
    <property type="match status" value="1"/>
</dbReference>
<dbReference type="InterPro" id="IPR003593">
    <property type="entry name" value="AAA+_ATPase"/>
</dbReference>
<dbReference type="InterPro" id="IPR027417">
    <property type="entry name" value="P-loop_NTPase"/>
</dbReference>
<evidence type="ECO:0000256" key="1">
    <source>
        <dbReference type="ARBA" id="ARBA00022448"/>
    </source>
</evidence>
<evidence type="ECO:0000256" key="3">
    <source>
        <dbReference type="ARBA" id="ARBA00022840"/>
    </source>
</evidence>
<dbReference type="InterPro" id="IPR050166">
    <property type="entry name" value="ABC_transporter_ATP-bind"/>
</dbReference>